<dbReference type="HOGENOM" id="CLU_852846_0_0_1"/>
<dbReference type="EMBL" id="KE148147">
    <property type="protein sequence ID" value="EPE09827.1"/>
    <property type="molecule type" value="Genomic_DNA"/>
</dbReference>
<proteinExistence type="predicted"/>
<gene>
    <name evidence="2" type="ORF">F503_07603</name>
</gene>
<dbReference type="STRING" id="1262450.S3CAD6"/>
<feature type="region of interest" description="Disordered" evidence="1">
    <location>
        <begin position="307"/>
        <end position="326"/>
    </location>
</feature>
<name>S3CAD6_OPHP1</name>
<dbReference type="Proteomes" id="UP000016923">
    <property type="component" value="Unassembled WGS sequence"/>
</dbReference>
<keyword evidence="3" id="KW-1185">Reference proteome</keyword>
<organism evidence="2 3">
    <name type="scientific">Ophiostoma piceae (strain UAMH 11346)</name>
    <name type="common">Sap stain fungus</name>
    <dbReference type="NCBI Taxonomy" id="1262450"/>
    <lineage>
        <taxon>Eukaryota</taxon>
        <taxon>Fungi</taxon>
        <taxon>Dikarya</taxon>
        <taxon>Ascomycota</taxon>
        <taxon>Pezizomycotina</taxon>
        <taxon>Sordariomycetes</taxon>
        <taxon>Sordariomycetidae</taxon>
        <taxon>Ophiostomatales</taxon>
        <taxon>Ophiostomataceae</taxon>
        <taxon>Ophiostoma</taxon>
    </lineage>
</organism>
<sequence>MAVLVVRAAVAIGKRFHRLNPPATVTHASTVLARSMLPRYLSNSVSIPNTAVVQNDTRMPMRMPSRIPPYQPVVDWGSLWACSARNRMPAMVLPWATPRPMPTVNESMVASGIRSPSGIERRDWRRKRANSSASVAWDAVWGVGIVGRGVLESARPAVGAAAPPESFGIDDIARECENAMLPRTIVSLSELNVENCVSLRLKYGPQTLFLYADWSGTINDLTKQLLTVLRERYPDGLHDYAMRPEVVKVPKEDESNFRIAYATPRNPRVMDGNWTLLADHALKLSQVSPRLRDNSILAFLIVRDGEPEPDASSFHVETPSYSDDEE</sequence>
<evidence type="ECO:0000313" key="3">
    <source>
        <dbReference type="Proteomes" id="UP000016923"/>
    </source>
</evidence>
<dbReference type="OrthoDB" id="5376498at2759"/>
<reference evidence="2 3" key="1">
    <citation type="journal article" date="2013" name="BMC Genomics">
        <title>The genome and transcriptome of the pine saprophyte Ophiostoma piceae, and a comparison with the bark beetle-associated pine pathogen Grosmannia clavigera.</title>
        <authorList>
            <person name="Haridas S."/>
            <person name="Wang Y."/>
            <person name="Lim L."/>
            <person name="Massoumi Alamouti S."/>
            <person name="Jackman S."/>
            <person name="Docking R."/>
            <person name="Robertson G."/>
            <person name="Birol I."/>
            <person name="Bohlmann J."/>
            <person name="Breuil C."/>
        </authorList>
    </citation>
    <scope>NUCLEOTIDE SEQUENCE [LARGE SCALE GENOMIC DNA]</scope>
    <source>
        <strain evidence="2 3">UAMH 11346</strain>
    </source>
</reference>
<dbReference type="eggNOG" id="ENOG502T0DY">
    <property type="taxonomic scope" value="Eukaryota"/>
</dbReference>
<evidence type="ECO:0000313" key="2">
    <source>
        <dbReference type="EMBL" id="EPE09827.1"/>
    </source>
</evidence>
<evidence type="ECO:0000256" key="1">
    <source>
        <dbReference type="SAM" id="MobiDB-lite"/>
    </source>
</evidence>
<dbReference type="AlphaFoldDB" id="S3CAD6"/>
<dbReference type="VEuPathDB" id="FungiDB:F503_07603"/>
<accession>S3CAD6</accession>
<protein>
    <submittedName>
        <fullName evidence="2">Uncharacterized protein</fullName>
    </submittedName>
</protein>